<dbReference type="PANTHER" id="PTHR14218:SF19">
    <property type="entry name" value="SERINE PROTEASE AORO, PUTATIVE (AFU_ORTHOLOGUE AFUA_6G10250)-RELATED"/>
    <property type="match status" value="1"/>
</dbReference>
<evidence type="ECO:0000313" key="4">
    <source>
        <dbReference type="Proteomes" id="UP000623467"/>
    </source>
</evidence>
<dbReference type="Proteomes" id="UP000623467">
    <property type="component" value="Unassembled WGS sequence"/>
</dbReference>
<gene>
    <name evidence="3" type="ORF">MSAN_01894500</name>
</gene>
<name>A0A8H6XQA9_9AGAR</name>
<reference evidence="3" key="1">
    <citation type="submission" date="2020-05" db="EMBL/GenBank/DDBJ databases">
        <title>Mycena genomes resolve the evolution of fungal bioluminescence.</title>
        <authorList>
            <person name="Tsai I.J."/>
        </authorList>
    </citation>
    <scope>NUCLEOTIDE SEQUENCE</scope>
    <source>
        <strain evidence="3">160909Yilan</strain>
    </source>
</reference>
<dbReference type="GO" id="GO:0008240">
    <property type="term" value="F:tripeptidyl-peptidase activity"/>
    <property type="evidence" value="ECO:0007669"/>
    <property type="project" value="TreeGrafter"/>
</dbReference>
<dbReference type="AlphaFoldDB" id="A0A8H6XQA9"/>
<evidence type="ECO:0000259" key="2">
    <source>
        <dbReference type="PROSITE" id="PS51695"/>
    </source>
</evidence>
<dbReference type="EMBL" id="JACAZH010000020">
    <property type="protein sequence ID" value="KAF7345182.1"/>
    <property type="molecule type" value="Genomic_DNA"/>
</dbReference>
<evidence type="ECO:0000256" key="1">
    <source>
        <dbReference type="PROSITE-ProRule" id="PRU01032"/>
    </source>
</evidence>
<protein>
    <submittedName>
        <fullName evidence="3">Tripeptidyl-peptidase sed1</fullName>
    </submittedName>
</protein>
<feature type="domain" description="Peptidase S53" evidence="2">
    <location>
        <begin position="1"/>
        <end position="257"/>
    </location>
</feature>
<dbReference type="GO" id="GO:0006508">
    <property type="term" value="P:proteolysis"/>
    <property type="evidence" value="ECO:0007669"/>
    <property type="project" value="InterPro"/>
</dbReference>
<proteinExistence type="predicted"/>
<comment type="caution">
    <text evidence="3">The sequence shown here is derived from an EMBL/GenBank/DDBJ whole genome shotgun (WGS) entry which is preliminary data.</text>
</comment>
<keyword evidence="4" id="KW-1185">Reference proteome</keyword>
<dbReference type="Gene3D" id="3.40.50.200">
    <property type="entry name" value="Peptidase S8/S53 domain"/>
    <property type="match status" value="1"/>
</dbReference>
<comment type="caution">
    <text evidence="1">Lacks conserved residue(s) required for the propagation of feature annotation.</text>
</comment>
<dbReference type="PROSITE" id="PS51695">
    <property type="entry name" value="SEDOLISIN"/>
    <property type="match status" value="1"/>
</dbReference>
<dbReference type="InterPro" id="IPR036852">
    <property type="entry name" value="Peptidase_S8/S53_dom_sf"/>
</dbReference>
<sequence>MSVPIESGSAVSNVPNTYLQSDLDTFANFSPSLVGKSPLSCGCGEWHGRQRGRLDSSIRDEPQPVTMLQVGDSITGGFISFNEWLDAVDGSYCTFEDGDDFGFDPQSPNLPIGDLQEHSCGTLKPLYVISNSRADYDYHLSPFYAQRQCNEFGKLGLMGVTVLFSAGDVGAAGTTVGYCLDGNGSVNLNATHFNPAWPAACPWVTAVGGTQVKANVSGVAVNGVAQEVWNQDLTHGFFVSGGGGFSNRFAIQQYQKA</sequence>
<dbReference type="OrthoDB" id="409122at2759"/>
<accession>A0A8H6XQA9</accession>
<dbReference type="SUPFAM" id="SSF52743">
    <property type="entry name" value="Subtilisin-like"/>
    <property type="match status" value="1"/>
</dbReference>
<dbReference type="GO" id="GO:0004252">
    <property type="term" value="F:serine-type endopeptidase activity"/>
    <property type="evidence" value="ECO:0007669"/>
    <property type="project" value="InterPro"/>
</dbReference>
<organism evidence="3 4">
    <name type="scientific">Mycena sanguinolenta</name>
    <dbReference type="NCBI Taxonomy" id="230812"/>
    <lineage>
        <taxon>Eukaryota</taxon>
        <taxon>Fungi</taxon>
        <taxon>Dikarya</taxon>
        <taxon>Basidiomycota</taxon>
        <taxon>Agaricomycotina</taxon>
        <taxon>Agaricomycetes</taxon>
        <taxon>Agaricomycetidae</taxon>
        <taxon>Agaricales</taxon>
        <taxon>Marasmiineae</taxon>
        <taxon>Mycenaceae</taxon>
        <taxon>Mycena</taxon>
    </lineage>
</organism>
<dbReference type="InterPro" id="IPR050819">
    <property type="entry name" value="Tripeptidyl-peptidase_I"/>
</dbReference>
<dbReference type="InterPro" id="IPR030400">
    <property type="entry name" value="Sedolisin_dom"/>
</dbReference>
<dbReference type="PANTHER" id="PTHR14218">
    <property type="entry name" value="PROTEASE S8 TRIPEPTIDYL PEPTIDASE I CLN2"/>
    <property type="match status" value="1"/>
</dbReference>
<evidence type="ECO:0000313" key="3">
    <source>
        <dbReference type="EMBL" id="KAF7345182.1"/>
    </source>
</evidence>